<dbReference type="RefSeq" id="WP_206721267.1">
    <property type="nucleotide sequence ID" value="NZ_CP071090.1"/>
</dbReference>
<feature type="region of interest" description="Disordered" evidence="1">
    <location>
        <begin position="363"/>
        <end position="392"/>
    </location>
</feature>
<evidence type="ECO:0000256" key="1">
    <source>
        <dbReference type="SAM" id="MobiDB-lite"/>
    </source>
</evidence>
<name>A0ABX7NM11_9BACT</name>
<reference evidence="3 4" key="1">
    <citation type="submission" date="2021-02" db="EMBL/GenBank/DDBJ databases">
        <title>De Novo genome assembly of isolated myxobacteria.</title>
        <authorList>
            <person name="Stevens D.C."/>
        </authorList>
    </citation>
    <scope>NUCLEOTIDE SEQUENCE [LARGE SCALE GENOMIC DNA]</scope>
    <source>
        <strain evidence="4">SCPEA02</strain>
    </source>
</reference>
<keyword evidence="2" id="KW-0732">Signal</keyword>
<organism evidence="3 4">
    <name type="scientific">Pyxidicoccus parkwayensis</name>
    <dbReference type="NCBI Taxonomy" id="2813578"/>
    <lineage>
        <taxon>Bacteria</taxon>
        <taxon>Pseudomonadati</taxon>
        <taxon>Myxococcota</taxon>
        <taxon>Myxococcia</taxon>
        <taxon>Myxococcales</taxon>
        <taxon>Cystobacterineae</taxon>
        <taxon>Myxococcaceae</taxon>
        <taxon>Pyxidicoccus</taxon>
    </lineage>
</organism>
<evidence type="ECO:0000256" key="2">
    <source>
        <dbReference type="SAM" id="SignalP"/>
    </source>
</evidence>
<accession>A0ABX7NM11</accession>
<dbReference type="Gene3D" id="2.60.120.260">
    <property type="entry name" value="Galactose-binding domain-like"/>
    <property type="match status" value="1"/>
</dbReference>
<proteinExistence type="predicted"/>
<evidence type="ECO:0000313" key="4">
    <source>
        <dbReference type="Proteomes" id="UP000662747"/>
    </source>
</evidence>
<sequence length="392" mass="42327">MDFRKKLAALLLALAATAAGAQPSGGAQKLPVGWYVTESAPKRYEAGVDTGSTCEGSRSAYLRSLTTDATGYGTFMQVFGAQDYRGKRLRFSAMTRIKDVDGWAGLWMRVEGPDPKQPLAFDNMQSRALVGTVGCKRYEVVLDVPKEATAIMAGLIMSGTGQAWLDGVRFEVVDASVPVTDLLASRPVVASTGPASLDDEPFPVAKNDQVPMGRIGDVWFNHGRVATDKPYTRRKDGVWVSILSEEIYEHGIEVTGTYGQRPVDLKVKAGGPKTLVDGTWGAEPVNILISPEKLVMRWGRFTRELPRDKSAQVDSTCNRYQVSDGMRVTDQVDVCGAALSTRPPTAQLVVALLANGFRATLPPQNFPIPQPPVRSRQALDTERGVTGGAVSP</sequence>
<feature type="chain" id="PRO_5045776843" evidence="2">
    <location>
        <begin position="22"/>
        <end position="392"/>
    </location>
</feature>
<protein>
    <submittedName>
        <fullName evidence="3">AraC family transcriptional regulator</fullName>
    </submittedName>
</protein>
<dbReference type="Proteomes" id="UP000662747">
    <property type="component" value="Chromosome"/>
</dbReference>
<gene>
    <name evidence="3" type="ORF">JY651_30790</name>
</gene>
<evidence type="ECO:0000313" key="3">
    <source>
        <dbReference type="EMBL" id="QSQ19683.1"/>
    </source>
</evidence>
<dbReference type="EMBL" id="CP071090">
    <property type="protein sequence ID" value="QSQ19683.1"/>
    <property type="molecule type" value="Genomic_DNA"/>
</dbReference>
<feature type="signal peptide" evidence="2">
    <location>
        <begin position="1"/>
        <end position="21"/>
    </location>
</feature>
<keyword evidence="4" id="KW-1185">Reference proteome</keyword>